<protein>
    <recommendedName>
        <fullName evidence="1">Trimeric autotransporter adhesin YadA-like stalk domain-containing protein</fullName>
    </recommendedName>
</protein>
<dbReference type="InterPro" id="IPR008635">
    <property type="entry name" value="Coiled_stalk_dom"/>
</dbReference>
<dbReference type="Pfam" id="PF05662">
    <property type="entry name" value="YadA_stalk"/>
    <property type="match status" value="3"/>
</dbReference>
<evidence type="ECO:0000313" key="3">
    <source>
        <dbReference type="Proteomes" id="UP000247515"/>
    </source>
</evidence>
<evidence type="ECO:0000259" key="1">
    <source>
        <dbReference type="Pfam" id="PF05662"/>
    </source>
</evidence>
<reference evidence="2 3" key="1">
    <citation type="submission" date="2018-05" db="EMBL/GenBank/DDBJ databases">
        <title>Genomic Encyclopedia of Type Strains, Phase IV (KMG-V): Genome sequencing to study the core and pangenomes of soil and plant-associated prokaryotes.</title>
        <authorList>
            <person name="Whitman W."/>
        </authorList>
    </citation>
    <scope>NUCLEOTIDE SEQUENCE [LARGE SCALE GENOMIC DNA]</scope>
    <source>
        <strain evidence="2 3">SIr-6563</strain>
    </source>
</reference>
<keyword evidence="3" id="KW-1185">Reference proteome</keyword>
<name>A0ABX5N133_9BURK</name>
<dbReference type="EMBL" id="QJJV01000001">
    <property type="protein sequence ID" value="PXX20620.1"/>
    <property type="molecule type" value="Genomic_DNA"/>
</dbReference>
<sequence length="187" mass="18504">MFTASVNAASFDAVNGSQLYGLAALTAAALGGKTTVDPNGSITAPSYQIGENSFSNVGSALDAVAALARGGSVDSVMYDSSAHSKVTLGGVGASAPVKLTNLANATDDSDAINMAQLKAAGLNFDTSGNVVNGFVAYDDTTKKSVTFGGAGASTPVVLHNVANGSLDNDAINVAQLKAAGLVEFAEP</sequence>
<dbReference type="Gene3D" id="6.10.250.2040">
    <property type="match status" value="2"/>
</dbReference>
<organism evidence="2 3">
    <name type="scientific">Paraburkholderia tropica</name>
    <dbReference type="NCBI Taxonomy" id="92647"/>
    <lineage>
        <taxon>Bacteria</taxon>
        <taxon>Pseudomonadati</taxon>
        <taxon>Pseudomonadota</taxon>
        <taxon>Betaproteobacteria</taxon>
        <taxon>Burkholderiales</taxon>
        <taxon>Burkholderiaceae</taxon>
        <taxon>Paraburkholderia</taxon>
    </lineage>
</organism>
<dbReference type="Gene3D" id="1.20.5.170">
    <property type="match status" value="1"/>
</dbReference>
<feature type="domain" description="Trimeric autotransporter adhesin YadA-like stalk" evidence="1">
    <location>
        <begin position="9"/>
        <end position="39"/>
    </location>
</feature>
<feature type="domain" description="Trimeric autotransporter adhesin YadA-like stalk" evidence="1">
    <location>
        <begin position="98"/>
        <end position="138"/>
    </location>
</feature>
<proteinExistence type="predicted"/>
<dbReference type="Proteomes" id="UP000247515">
    <property type="component" value="Unassembled WGS sequence"/>
</dbReference>
<evidence type="ECO:0000313" key="2">
    <source>
        <dbReference type="EMBL" id="PXX20620.1"/>
    </source>
</evidence>
<gene>
    <name evidence="2" type="ORF">C7400_101350</name>
</gene>
<dbReference type="SUPFAM" id="SSF101967">
    <property type="entry name" value="Adhesin YadA, collagen-binding domain"/>
    <property type="match status" value="1"/>
</dbReference>
<comment type="caution">
    <text evidence="2">The sequence shown here is derived from an EMBL/GenBank/DDBJ whole genome shotgun (WGS) entry which is preliminary data.</text>
</comment>
<feature type="domain" description="Trimeric autotransporter adhesin YadA-like stalk" evidence="1">
    <location>
        <begin position="159"/>
        <end position="179"/>
    </location>
</feature>
<accession>A0ABX5N133</accession>
<dbReference type="InterPro" id="IPR011049">
    <property type="entry name" value="Serralysin-like_metalloprot_C"/>
</dbReference>
<dbReference type="RefSeq" id="WP_146229910.1">
    <property type="nucleotide sequence ID" value="NZ_JAGIXD010000001.1"/>
</dbReference>